<gene>
    <name evidence="7" type="ORF">DTL3_0204</name>
</gene>
<keyword evidence="2" id="KW-1003">Cell membrane</keyword>
<protein>
    <recommendedName>
        <fullName evidence="9">Integral membrane protein</fullName>
    </recommendedName>
</protein>
<sequence length="349" mass="39703">MSEKIDKKEKGTLSRKKIIINIILVVIIGFAINIVISFFSDFEDTVSVLKNVNISVVLISFLIFSTTYFIDSIRLCIVTSSFQKKINFKDALKNTLSYYFVSNITPMTSGGQPYQIYHLTQIGIESTLATNIVMSRFIESLIFSGGVILIFLKKVINVLDKVGVGRYIIIAGIVVSMSLTSLLILIFVYPKLLYKIFNFFIKIWPKKNKTKMKERASKLENWLENLKDSIHSLWIQKAKIVAFDFILGGVVTFLHSLAFYAALAGITGVKFGIFDVFILFIIMNFVVYYVPTPGSTGGVEAFYGIVLSGFIQKKFTSPVILIWRFSTYYLQIVFEILVLFFIRNNKKDE</sequence>
<dbReference type="Proteomes" id="UP000032809">
    <property type="component" value="Chromosome I"/>
</dbReference>
<proteinExistence type="predicted"/>
<dbReference type="GO" id="GO:0005886">
    <property type="term" value="C:plasma membrane"/>
    <property type="evidence" value="ECO:0007669"/>
    <property type="project" value="UniProtKB-SubCell"/>
</dbReference>
<feature type="transmembrane region" description="Helical" evidence="6">
    <location>
        <begin position="269"/>
        <end position="290"/>
    </location>
</feature>
<evidence type="ECO:0000256" key="2">
    <source>
        <dbReference type="ARBA" id="ARBA00022475"/>
    </source>
</evidence>
<evidence type="ECO:0000256" key="1">
    <source>
        <dbReference type="ARBA" id="ARBA00004651"/>
    </source>
</evidence>
<dbReference type="RefSeq" id="WP_052670204.1">
    <property type="nucleotide sequence ID" value="NZ_LN824141.1"/>
</dbReference>
<accession>A0A0C7NZU4</accession>
<name>A0A0C7NZU4_DEFTU</name>
<comment type="subcellular location">
    <subcellularLocation>
        <location evidence="1">Cell membrane</location>
        <topology evidence="1">Multi-pass membrane protein</topology>
    </subcellularLocation>
</comment>
<evidence type="ECO:0000313" key="7">
    <source>
        <dbReference type="EMBL" id="CEP77535.1"/>
    </source>
</evidence>
<dbReference type="Pfam" id="PF03706">
    <property type="entry name" value="LPG_synthase_TM"/>
    <property type="match status" value="1"/>
</dbReference>
<evidence type="ECO:0000313" key="8">
    <source>
        <dbReference type="Proteomes" id="UP000032809"/>
    </source>
</evidence>
<feature type="transmembrane region" description="Helical" evidence="6">
    <location>
        <begin position="137"/>
        <end position="156"/>
    </location>
</feature>
<feature type="transmembrane region" description="Helical" evidence="6">
    <location>
        <begin position="321"/>
        <end position="342"/>
    </location>
</feature>
<feature type="transmembrane region" description="Helical" evidence="6">
    <location>
        <begin position="240"/>
        <end position="263"/>
    </location>
</feature>
<feature type="transmembrane region" description="Helical" evidence="6">
    <location>
        <begin position="52"/>
        <end position="70"/>
    </location>
</feature>
<evidence type="ECO:0000256" key="6">
    <source>
        <dbReference type="SAM" id="Phobius"/>
    </source>
</evidence>
<feature type="transmembrane region" description="Helical" evidence="6">
    <location>
        <begin position="168"/>
        <end position="189"/>
    </location>
</feature>
<keyword evidence="4 6" id="KW-1133">Transmembrane helix</keyword>
<organism evidence="7 8">
    <name type="scientific">Defluviitoga tunisiensis</name>
    <dbReference type="NCBI Taxonomy" id="1006576"/>
    <lineage>
        <taxon>Bacteria</taxon>
        <taxon>Thermotogati</taxon>
        <taxon>Thermotogota</taxon>
        <taxon>Thermotogae</taxon>
        <taxon>Petrotogales</taxon>
        <taxon>Petrotogaceae</taxon>
        <taxon>Defluviitoga</taxon>
    </lineage>
</organism>
<dbReference type="NCBIfam" id="TIGR00374">
    <property type="entry name" value="flippase-like domain"/>
    <property type="match status" value="1"/>
</dbReference>
<feature type="transmembrane region" description="Helical" evidence="6">
    <location>
        <begin position="20"/>
        <end position="40"/>
    </location>
</feature>
<dbReference type="OrthoDB" id="9810654at2"/>
<keyword evidence="3 6" id="KW-0812">Transmembrane</keyword>
<dbReference type="PANTHER" id="PTHR37693:SF1">
    <property type="entry name" value="INTEGRAL MEMBRANE PROTEIN"/>
    <property type="match status" value="1"/>
</dbReference>
<evidence type="ECO:0000256" key="5">
    <source>
        <dbReference type="ARBA" id="ARBA00023136"/>
    </source>
</evidence>
<reference evidence="8" key="1">
    <citation type="submission" date="2014-11" db="EMBL/GenBank/DDBJ databases">
        <authorList>
            <person name="Wibberg D."/>
        </authorList>
    </citation>
    <scope>NUCLEOTIDE SEQUENCE [LARGE SCALE GENOMIC DNA]</scope>
    <source>
        <strain evidence="8">L3</strain>
    </source>
</reference>
<dbReference type="AlphaFoldDB" id="A0A0C7NZU4"/>
<dbReference type="HOGENOM" id="CLU_039146_3_0_0"/>
<dbReference type="PANTHER" id="PTHR37693">
    <property type="entry name" value="PHOSPHATIDYLGLYCEROL LYSYLTRANSFERASE"/>
    <property type="match status" value="1"/>
</dbReference>
<dbReference type="PATRIC" id="fig|1006576.9.peg.200"/>
<dbReference type="KEGG" id="dtn:DTL3_0204"/>
<keyword evidence="5 6" id="KW-0472">Membrane</keyword>
<dbReference type="STRING" id="1006576.DTL3_0204"/>
<dbReference type="InterPro" id="IPR022791">
    <property type="entry name" value="L-PG_synthase/AglD"/>
</dbReference>
<evidence type="ECO:0008006" key="9">
    <source>
        <dbReference type="Google" id="ProtNLM"/>
    </source>
</evidence>
<dbReference type="EMBL" id="LN824141">
    <property type="protein sequence ID" value="CEP77535.1"/>
    <property type="molecule type" value="Genomic_DNA"/>
</dbReference>
<evidence type="ECO:0000256" key="4">
    <source>
        <dbReference type="ARBA" id="ARBA00022989"/>
    </source>
</evidence>
<keyword evidence="8" id="KW-1185">Reference proteome</keyword>
<evidence type="ECO:0000256" key="3">
    <source>
        <dbReference type="ARBA" id="ARBA00022692"/>
    </source>
</evidence>